<comment type="caution">
    <text evidence="2">The sequence shown here is derived from an EMBL/GenBank/DDBJ whole genome shotgun (WGS) entry which is preliminary data.</text>
</comment>
<evidence type="ECO:0000256" key="1">
    <source>
        <dbReference type="SAM" id="SignalP"/>
    </source>
</evidence>
<accession>A0A3N2GSX5</accession>
<sequence length="333" mass="34549">MHRVHHVARPRRFVPVVLLALTVSACAGPDLGKQNFPRTTVTQTSAATGPVDDAAVSMDALRTVDACGVLQGDTVTGVGTPVEDSLHSTGLDGCAVEVTDAGGKEARLSLTMGETLLLSSTTPVGTVEGLPIVESDLDDPDTAENEGCVVTAVTSETPAIGISVQVTYQGGDACGTGLTVIREVVAEMHGSPPRMTRAANSAVPLDPCALVDDTVATEVLGRSTEKRPGGLHECHWSGGNATGYLRISEAVEPSDGDDGTRVDLGGGITGYQEKRTTAGNSCTIAWTHLRTGDGEGEVVKFEYDNFHDDAAGDDSCGKARRIVDTILPKLPKS</sequence>
<proteinExistence type="predicted"/>
<dbReference type="Proteomes" id="UP000274843">
    <property type="component" value="Unassembled WGS sequence"/>
</dbReference>
<protein>
    <recommendedName>
        <fullName evidence="4">DUF3558 domain-containing protein</fullName>
    </recommendedName>
</protein>
<gene>
    <name evidence="2" type="ORF">EDD35_2046</name>
</gene>
<feature type="chain" id="PRO_5038414739" description="DUF3558 domain-containing protein" evidence="1">
    <location>
        <begin position="28"/>
        <end position="333"/>
    </location>
</feature>
<evidence type="ECO:0000313" key="3">
    <source>
        <dbReference type="Proteomes" id="UP000274843"/>
    </source>
</evidence>
<dbReference type="AlphaFoldDB" id="A0A3N2GSX5"/>
<name>A0A3N2GSX5_9PSEU</name>
<feature type="signal peptide" evidence="1">
    <location>
        <begin position="1"/>
        <end position="27"/>
    </location>
</feature>
<organism evidence="2 3">
    <name type="scientific">Amycolatopsis thermoflava</name>
    <dbReference type="NCBI Taxonomy" id="84480"/>
    <lineage>
        <taxon>Bacteria</taxon>
        <taxon>Bacillati</taxon>
        <taxon>Actinomycetota</taxon>
        <taxon>Actinomycetes</taxon>
        <taxon>Pseudonocardiales</taxon>
        <taxon>Pseudonocardiaceae</taxon>
        <taxon>Amycolatopsis</taxon>
        <taxon>Amycolatopsis methanolica group</taxon>
    </lineage>
</organism>
<evidence type="ECO:0000313" key="2">
    <source>
        <dbReference type="EMBL" id="ROS39736.1"/>
    </source>
</evidence>
<dbReference type="PROSITE" id="PS51257">
    <property type="entry name" value="PROKAR_LIPOPROTEIN"/>
    <property type="match status" value="1"/>
</dbReference>
<keyword evidence="3" id="KW-1185">Reference proteome</keyword>
<evidence type="ECO:0008006" key="4">
    <source>
        <dbReference type="Google" id="ProtNLM"/>
    </source>
</evidence>
<reference evidence="2 3" key="1">
    <citation type="submission" date="2018-11" db="EMBL/GenBank/DDBJ databases">
        <title>Sequencing the genomes of 1000 actinobacteria strains.</title>
        <authorList>
            <person name="Klenk H.-P."/>
        </authorList>
    </citation>
    <scope>NUCLEOTIDE SEQUENCE [LARGE SCALE GENOMIC DNA]</scope>
    <source>
        <strain evidence="2 3">DSM 44348</strain>
    </source>
</reference>
<dbReference type="EMBL" id="RKHY01000001">
    <property type="protein sequence ID" value="ROS39736.1"/>
    <property type="molecule type" value="Genomic_DNA"/>
</dbReference>
<keyword evidence="1" id="KW-0732">Signal</keyword>